<feature type="compositionally biased region" description="Basic and acidic residues" evidence="1">
    <location>
        <begin position="36"/>
        <end position="48"/>
    </location>
</feature>
<protein>
    <recommendedName>
        <fullName evidence="2">NTF2 domain-containing protein</fullName>
    </recommendedName>
</protein>
<dbReference type="Gene3D" id="3.10.450.50">
    <property type="match status" value="1"/>
</dbReference>
<evidence type="ECO:0000256" key="1">
    <source>
        <dbReference type="SAM" id="MobiDB-lite"/>
    </source>
</evidence>
<dbReference type="EMBL" id="JARIHO010000142">
    <property type="protein sequence ID" value="KAJ7301138.1"/>
    <property type="molecule type" value="Genomic_DNA"/>
</dbReference>
<accession>A0AAD6YY33</accession>
<evidence type="ECO:0000313" key="4">
    <source>
        <dbReference type="Proteomes" id="UP001218218"/>
    </source>
</evidence>
<comment type="caution">
    <text evidence="3">The sequence shown here is derived from an EMBL/GenBank/DDBJ whole genome shotgun (WGS) entry which is preliminary data.</text>
</comment>
<dbReference type="AlphaFoldDB" id="A0AAD6YY33"/>
<evidence type="ECO:0000313" key="3">
    <source>
        <dbReference type="EMBL" id="KAJ7301138.1"/>
    </source>
</evidence>
<dbReference type="InterPro" id="IPR018222">
    <property type="entry name" value="Nuclear_transport_factor_2_euk"/>
</dbReference>
<proteinExistence type="predicted"/>
<dbReference type="Pfam" id="PF22602">
    <property type="entry name" value="NXF_NTF2"/>
    <property type="match status" value="1"/>
</dbReference>
<gene>
    <name evidence="3" type="ORF">DFH08DRAFT_979006</name>
</gene>
<dbReference type="InterPro" id="IPR032710">
    <property type="entry name" value="NTF2-like_dom_sf"/>
</dbReference>
<dbReference type="SUPFAM" id="SSF54427">
    <property type="entry name" value="NTF2-like"/>
    <property type="match status" value="1"/>
</dbReference>
<keyword evidence="4" id="KW-1185">Reference proteome</keyword>
<evidence type="ECO:0000259" key="2">
    <source>
        <dbReference type="PROSITE" id="PS50177"/>
    </source>
</evidence>
<name>A0AAD6YY33_9AGAR</name>
<dbReference type="PROSITE" id="PS50177">
    <property type="entry name" value="NTF2_DOMAIN"/>
    <property type="match status" value="1"/>
</dbReference>
<feature type="region of interest" description="Disordered" evidence="1">
    <location>
        <begin position="1"/>
        <end position="93"/>
    </location>
</feature>
<feature type="region of interest" description="Disordered" evidence="1">
    <location>
        <begin position="207"/>
        <end position="252"/>
    </location>
</feature>
<reference evidence="3" key="1">
    <citation type="submission" date="2023-03" db="EMBL/GenBank/DDBJ databases">
        <title>Massive genome expansion in bonnet fungi (Mycena s.s.) driven by repeated elements and novel gene families across ecological guilds.</title>
        <authorList>
            <consortium name="Lawrence Berkeley National Laboratory"/>
            <person name="Harder C.B."/>
            <person name="Miyauchi S."/>
            <person name="Viragh M."/>
            <person name="Kuo A."/>
            <person name="Thoen E."/>
            <person name="Andreopoulos B."/>
            <person name="Lu D."/>
            <person name="Skrede I."/>
            <person name="Drula E."/>
            <person name="Henrissat B."/>
            <person name="Morin E."/>
            <person name="Kohler A."/>
            <person name="Barry K."/>
            <person name="LaButti K."/>
            <person name="Morin E."/>
            <person name="Salamov A."/>
            <person name="Lipzen A."/>
            <person name="Mereny Z."/>
            <person name="Hegedus B."/>
            <person name="Baldrian P."/>
            <person name="Stursova M."/>
            <person name="Weitz H."/>
            <person name="Taylor A."/>
            <person name="Grigoriev I.V."/>
            <person name="Nagy L.G."/>
            <person name="Martin F."/>
            <person name="Kauserud H."/>
        </authorList>
    </citation>
    <scope>NUCLEOTIDE SEQUENCE</scope>
    <source>
        <strain evidence="3">CBHHK002</strain>
    </source>
</reference>
<dbReference type="InterPro" id="IPR002075">
    <property type="entry name" value="NTF2_dom"/>
</dbReference>
<feature type="domain" description="NTF2" evidence="2">
    <location>
        <begin position="256"/>
        <end position="381"/>
    </location>
</feature>
<dbReference type="Proteomes" id="UP001218218">
    <property type="component" value="Unassembled WGS sequence"/>
</dbReference>
<sequence length="446" mass="49169">MPSGLNAHPTHTVNPARTTALPASRVSDSPPPTKRQRIEPPAKVKVEEPLAVLPPRVDSPPRPPSPHPPVRIKQEHRTPSPQPTRPFATSGSKRYWPVPEDCKRAFNPQFDANRREWLGHECDILKDLGLKIVKYFFRDDGMVIEWRTQKSDEPVWLDTLRPVRERPRLPVPEGGEIIDLDPEPLLPRLPSLPPVATLGPEHEIIDVDAEPSDPRPSPPPTAGPSDSNSPPPAEATPRSEEDAQSTPPSEDDLQQLSLDFIRQYIRTFDHNREALATAYSDDAIFSFRDNSFARPTHFTFQRKGPAAGGSQSKPGTMPKLPALQNYRFAPRAGEFYIDYDTVVLEPTADAPTGKVMLSVHGQLVGIADERAQMGLDQVFVLRRNVGVGGSASGNGAWPFVAISHQMVVRDTPWVRWTGTLDGLRGQQQQAGMSRGGGLDALDALIP</sequence>
<organism evidence="3 4">
    <name type="scientific">Mycena albidolilacea</name>
    <dbReference type="NCBI Taxonomy" id="1033008"/>
    <lineage>
        <taxon>Eukaryota</taxon>
        <taxon>Fungi</taxon>
        <taxon>Dikarya</taxon>
        <taxon>Basidiomycota</taxon>
        <taxon>Agaricomycotina</taxon>
        <taxon>Agaricomycetes</taxon>
        <taxon>Agaricomycetidae</taxon>
        <taxon>Agaricales</taxon>
        <taxon>Marasmiineae</taxon>
        <taxon>Mycenaceae</taxon>
        <taxon>Mycena</taxon>
    </lineage>
</organism>
<feature type="compositionally biased region" description="Pro residues" evidence="1">
    <location>
        <begin position="57"/>
        <end position="69"/>
    </location>
</feature>